<dbReference type="Proteomes" id="UP000307378">
    <property type="component" value="Unassembled WGS sequence"/>
</dbReference>
<dbReference type="SUPFAM" id="SSF51283">
    <property type="entry name" value="dUTPase-like"/>
    <property type="match status" value="1"/>
</dbReference>
<evidence type="ECO:0000256" key="5">
    <source>
        <dbReference type="ARBA" id="ARBA00047686"/>
    </source>
</evidence>
<proteinExistence type="inferred from homology"/>
<dbReference type="Pfam" id="PF00692">
    <property type="entry name" value="dUTPase"/>
    <property type="match status" value="1"/>
</dbReference>
<dbReference type="PANTHER" id="PTHR11241">
    <property type="entry name" value="DEOXYURIDINE 5'-TRIPHOSPHATE NUCLEOTIDOHYDROLASE"/>
    <property type="match status" value="1"/>
</dbReference>
<dbReference type="InterPro" id="IPR029054">
    <property type="entry name" value="dUTPase-like"/>
</dbReference>
<accession>A0A4S8PYS4</accession>
<evidence type="ECO:0000256" key="3">
    <source>
        <dbReference type="ARBA" id="ARBA00022801"/>
    </source>
</evidence>
<evidence type="ECO:0000313" key="7">
    <source>
        <dbReference type="EMBL" id="THV36897.1"/>
    </source>
</evidence>
<dbReference type="InterPro" id="IPR033704">
    <property type="entry name" value="dUTPase_trimeric"/>
</dbReference>
<dbReference type="PANTHER" id="PTHR11241:SF0">
    <property type="entry name" value="DEOXYURIDINE 5'-TRIPHOSPHATE NUCLEOTIDOHYDROLASE"/>
    <property type="match status" value="1"/>
</dbReference>
<dbReference type="EC" id="3.6.1.23" evidence="2"/>
<evidence type="ECO:0000256" key="4">
    <source>
        <dbReference type="ARBA" id="ARBA00023080"/>
    </source>
</evidence>
<dbReference type="GO" id="GO:0006226">
    <property type="term" value="P:dUMP biosynthetic process"/>
    <property type="evidence" value="ECO:0007669"/>
    <property type="project" value="InterPro"/>
</dbReference>
<comment type="catalytic activity">
    <reaction evidence="5">
        <text>dUTP + H2O = dUMP + diphosphate + H(+)</text>
        <dbReference type="Rhea" id="RHEA:10248"/>
        <dbReference type="ChEBI" id="CHEBI:15377"/>
        <dbReference type="ChEBI" id="CHEBI:15378"/>
        <dbReference type="ChEBI" id="CHEBI:33019"/>
        <dbReference type="ChEBI" id="CHEBI:61555"/>
        <dbReference type="ChEBI" id="CHEBI:246422"/>
        <dbReference type="EC" id="3.6.1.23"/>
    </reaction>
</comment>
<protein>
    <recommendedName>
        <fullName evidence="2">dUTP diphosphatase</fullName>
        <ecNumber evidence="2">3.6.1.23</ecNumber>
    </recommendedName>
</protein>
<evidence type="ECO:0000256" key="2">
    <source>
        <dbReference type="ARBA" id="ARBA00012379"/>
    </source>
</evidence>
<reference evidence="7 8" key="1">
    <citation type="submission" date="2019-04" db="EMBL/GenBank/DDBJ databases">
        <title>genome sequence of strain W3.</title>
        <authorList>
            <person name="Gao J."/>
            <person name="Sun J."/>
        </authorList>
    </citation>
    <scope>NUCLEOTIDE SEQUENCE [LARGE SCALE GENOMIC DNA]</scope>
    <source>
        <strain evidence="7 8">W3</strain>
    </source>
</reference>
<dbReference type="GO" id="GO:0004170">
    <property type="term" value="F:dUTP diphosphatase activity"/>
    <property type="evidence" value="ECO:0007669"/>
    <property type="project" value="UniProtKB-EC"/>
</dbReference>
<dbReference type="NCBIfam" id="TIGR00576">
    <property type="entry name" value="dut"/>
    <property type="match status" value="1"/>
</dbReference>
<evidence type="ECO:0000313" key="8">
    <source>
        <dbReference type="Proteomes" id="UP000307378"/>
    </source>
</evidence>
<dbReference type="CDD" id="cd07557">
    <property type="entry name" value="trimeric_dUTPase"/>
    <property type="match status" value="1"/>
</dbReference>
<keyword evidence="3 7" id="KW-0378">Hydrolase</keyword>
<dbReference type="AlphaFoldDB" id="A0A4S8PYS4"/>
<dbReference type="Gene3D" id="2.70.40.10">
    <property type="match status" value="1"/>
</dbReference>
<dbReference type="InterPro" id="IPR008181">
    <property type="entry name" value="dUTPase"/>
</dbReference>
<evidence type="ECO:0000256" key="1">
    <source>
        <dbReference type="ARBA" id="ARBA00006581"/>
    </source>
</evidence>
<keyword evidence="4" id="KW-0546">Nucleotide metabolism</keyword>
<gene>
    <name evidence="7" type="ORF">FAA86_10395</name>
</gene>
<dbReference type="GO" id="GO:0046081">
    <property type="term" value="P:dUTP catabolic process"/>
    <property type="evidence" value="ECO:0007669"/>
    <property type="project" value="InterPro"/>
</dbReference>
<sequence length="141" mass="15110">MTLPVKKLSPTATIPTRGSAQAAGLDLYLDQDELILHSGRREAASTGIAVAIPEGYYGRVAPRSGLSAKQGIDVLAGVIDSDYRGEIKVLLLNTDRITHVFRRGDRIAQLILEQIKLDDPIEVAELPDTNRGDAGFGSTGQ</sequence>
<dbReference type="RefSeq" id="WP_136540329.1">
    <property type="nucleotide sequence ID" value="NZ_STGU01000004.1"/>
</dbReference>
<feature type="domain" description="dUTPase-like" evidence="6">
    <location>
        <begin position="12"/>
        <end position="140"/>
    </location>
</feature>
<name>A0A4S8PYS4_9HYPH</name>
<dbReference type="GO" id="GO:0000287">
    <property type="term" value="F:magnesium ion binding"/>
    <property type="evidence" value="ECO:0007669"/>
    <property type="project" value="InterPro"/>
</dbReference>
<comment type="caution">
    <text evidence="7">The sequence shown here is derived from an EMBL/GenBank/DDBJ whole genome shotgun (WGS) entry which is preliminary data.</text>
</comment>
<comment type="similarity">
    <text evidence="1">Belongs to the dUTPase family.</text>
</comment>
<organism evidence="7 8">
    <name type="scientific">Rhizobium rosettiformans W3</name>
    <dbReference type="NCBI Taxonomy" id="538378"/>
    <lineage>
        <taxon>Bacteria</taxon>
        <taxon>Pseudomonadati</taxon>
        <taxon>Pseudomonadota</taxon>
        <taxon>Alphaproteobacteria</taxon>
        <taxon>Hyphomicrobiales</taxon>
        <taxon>Rhizobiaceae</taxon>
        <taxon>Rhizobium/Agrobacterium group</taxon>
        <taxon>Rhizobium</taxon>
    </lineage>
</organism>
<dbReference type="EMBL" id="STGU01000004">
    <property type="protein sequence ID" value="THV36897.1"/>
    <property type="molecule type" value="Genomic_DNA"/>
</dbReference>
<dbReference type="InterPro" id="IPR036157">
    <property type="entry name" value="dUTPase-like_sf"/>
</dbReference>
<dbReference type="NCBIfam" id="NF001862">
    <property type="entry name" value="PRK00601.1"/>
    <property type="match status" value="1"/>
</dbReference>
<evidence type="ECO:0000259" key="6">
    <source>
        <dbReference type="Pfam" id="PF00692"/>
    </source>
</evidence>